<evidence type="ECO:0000256" key="1">
    <source>
        <dbReference type="SAM" id="MobiDB-lite"/>
    </source>
</evidence>
<evidence type="ECO:0008006" key="5">
    <source>
        <dbReference type="Google" id="ProtNLM"/>
    </source>
</evidence>
<sequence length="530" mass="58831">MSDKKHIDRLFQEGLKDFEATPRDAVWENIEAKLNKKKKKRLVIPIWWRYAGIAALLLLLLTIGSVYFKTPDNSNDNQKNQVVETENNASEKTNTQSKTPLEDLNSASETKTAVTDNSNSKEDIKTSTKDANFKSPLNNLTPSNESSVAENSATKNKNESKAKQISNKTQNAKNTLLDSSNNKAVANHYNENTSKENLQNKKENSSTTASSNEENAYSDKKDELLINKDKAQELINHSKNNTAITDVKDEETETLADNKTEEKTLTIEDALEKNKDIIEEEEETQNRWSIAPNAAPVYFNSLGDGSSIDPQFNKNSKSGELNMSYGIAASYAINNKLTIRSGINKVNLGYNTNDVIVFQSTGIRSSSGSLQNVNASTANINSDISQDVVSITNSFESLNTAKIPESFETTNTSINQAFGYIEIPLEIQYTLSDKKLGVNVIGGFSSFFLNNNEIFSEAENGSRTFLGEANNINKVSYSANFGLGLNYKMSKKIDLNLEPIFKYQINTFKNTSGNFTPFFIGVYTGFAIKF</sequence>
<feature type="transmembrane region" description="Helical" evidence="2">
    <location>
        <begin position="46"/>
        <end position="68"/>
    </location>
</feature>
<feature type="compositionally biased region" description="Polar residues" evidence="1">
    <location>
        <begin position="135"/>
        <end position="155"/>
    </location>
</feature>
<gene>
    <name evidence="3" type="ORF">SAMN05428642_101704</name>
</gene>
<feature type="region of interest" description="Disordered" evidence="1">
    <location>
        <begin position="71"/>
        <end position="223"/>
    </location>
</feature>
<feature type="compositionally biased region" description="Polar residues" evidence="1">
    <location>
        <begin position="71"/>
        <end position="118"/>
    </location>
</feature>
<keyword evidence="2" id="KW-0472">Membrane</keyword>
<protein>
    <recommendedName>
        <fullName evidence="5">Outer membrane protein beta-barrel domain-containing protein</fullName>
    </recommendedName>
</protein>
<feature type="compositionally biased region" description="Basic and acidic residues" evidence="1">
    <location>
        <begin position="119"/>
        <end position="132"/>
    </location>
</feature>
<dbReference type="RefSeq" id="WP_072400347.1">
    <property type="nucleotide sequence ID" value="NZ_FPKV01000001.1"/>
</dbReference>
<keyword evidence="2" id="KW-1133">Transmembrane helix</keyword>
<proteinExistence type="predicted"/>
<feature type="compositionally biased region" description="Polar residues" evidence="1">
    <location>
        <begin position="163"/>
        <end position="197"/>
    </location>
</feature>
<feature type="compositionally biased region" description="Low complexity" evidence="1">
    <location>
        <begin position="205"/>
        <end position="215"/>
    </location>
</feature>
<reference evidence="3 4" key="1">
    <citation type="submission" date="2016-10" db="EMBL/GenBank/DDBJ databases">
        <authorList>
            <person name="de Groot N.N."/>
        </authorList>
    </citation>
    <scope>NUCLEOTIDE SEQUENCE [LARGE SCALE GENOMIC DNA]</scope>
    <source>
        <strain evidence="3 4">DSM 18180</strain>
    </source>
</reference>
<organism evidence="3 4">
    <name type="scientific">Flaviramulus basaltis</name>
    <dbReference type="NCBI Taxonomy" id="369401"/>
    <lineage>
        <taxon>Bacteria</taxon>
        <taxon>Pseudomonadati</taxon>
        <taxon>Bacteroidota</taxon>
        <taxon>Flavobacteriia</taxon>
        <taxon>Flavobacteriales</taxon>
        <taxon>Flavobacteriaceae</taxon>
        <taxon>Flaviramulus</taxon>
    </lineage>
</organism>
<dbReference type="STRING" id="369401.SAMN05428642_101704"/>
<evidence type="ECO:0000313" key="3">
    <source>
        <dbReference type="EMBL" id="SFZ90035.1"/>
    </source>
</evidence>
<dbReference type="Proteomes" id="UP000182544">
    <property type="component" value="Unassembled WGS sequence"/>
</dbReference>
<dbReference type="EMBL" id="FPKV01000001">
    <property type="protein sequence ID" value="SFZ90035.1"/>
    <property type="molecule type" value="Genomic_DNA"/>
</dbReference>
<evidence type="ECO:0000313" key="4">
    <source>
        <dbReference type="Proteomes" id="UP000182544"/>
    </source>
</evidence>
<evidence type="ECO:0000256" key="2">
    <source>
        <dbReference type="SAM" id="Phobius"/>
    </source>
</evidence>
<accession>A0A1K2IE94</accession>
<dbReference type="AlphaFoldDB" id="A0A1K2IE94"/>
<keyword evidence="4" id="KW-1185">Reference proteome</keyword>
<keyword evidence="2" id="KW-0812">Transmembrane</keyword>
<dbReference type="OrthoDB" id="1113942at2"/>
<name>A0A1K2IE94_9FLAO</name>